<dbReference type="VEuPathDB" id="FungiDB:AAP_05576"/>
<evidence type="ECO:0000256" key="2">
    <source>
        <dbReference type="SAM" id="Phobius"/>
    </source>
</evidence>
<feature type="region of interest" description="Disordered" evidence="1">
    <location>
        <begin position="128"/>
        <end position="181"/>
    </location>
</feature>
<sequence>MAAAVSTPPSTLHTHSPNSAAHSTSTHSFPQFPPRVQLPSPRQSQSQSHGMISRPARSSTSSSSSPASSKGSQGAVSLRCASGSSEKMMGDEKDKEKGKGKERDVEHIEYLHPASQQQQQCTTIAATRPTANSPSIPPNQQAQTQVKAQVKEKESILQGDDDQDQDTDFDPTHGAKPYSPFYIHPMTETSKMHLHNEREAMRAFTRTHTHTHSTSAANTAAMIDLESGGRHTKEYSSSTRPSCDAERWGLIHKSSHHAKNRGGRVGRWLGRLDRRTRFVVKVLVAVGMVSVMFAVGIGLTMAVSGRPWPVNGPAGGD</sequence>
<keyword evidence="4" id="KW-1185">Reference proteome</keyword>
<comment type="caution">
    <text evidence="3">The sequence shown here is derived from an EMBL/GenBank/DDBJ whole genome shotgun (WGS) entry which is preliminary data.</text>
</comment>
<evidence type="ECO:0000256" key="1">
    <source>
        <dbReference type="SAM" id="MobiDB-lite"/>
    </source>
</evidence>
<proteinExistence type="predicted"/>
<reference evidence="3 4" key="1">
    <citation type="journal article" date="2016" name="Genome Biol. Evol.">
        <title>Divergent and convergent evolution of fungal pathogenicity.</title>
        <authorList>
            <person name="Shang Y."/>
            <person name="Xiao G."/>
            <person name="Zheng P."/>
            <person name="Cen K."/>
            <person name="Zhan S."/>
            <person name="Wang C."/>
        </authorList>
    </citation>
    <scope>NUCLEOTIDE SEQUENCE [LARGE SCALE GENOMIC DNA]</scope>
    <source>
        <strain evidence="3 4">ARSEF 7405</strain>
    </source>
</reference>
<keyword evidence="2" id="KW-1133">Transmembrane helix</keyword>
<evidence type="ECO:0000313" key="3">
    <source>
        <dbReference type="EMBL" id="KZZ87493.1"/>
    </source>
</evidence>
<keyword evidence="2" id="KW-0812">Transmembrane</keyword>
<protein>
    <submittedName>
        <fullName evidence="3">Uncharacterized protein</fullName>
    </submittedName>
</protein>
<organism evidence="3 4">
    <name type="scientific">Ascosphaera apis ARSEF 7405</name>
    <dbReference type="NCBI Taxonomy" id="392613"/>
    <lineage>
        <taxon>Eukaryota</taxon>
        <taxon>Fungi</taxon>
        <taxon>Dikarya</taxon>
        <taxon>Ascomycota</taxon>
        <taxon>Pezizomycotina</taxon>
        <taxon>Eurotiomycetes</taxon>
        <taxon>Eurotiomycetidae</taxon>
        <taxon>Onygenales</taxon>
        <taxon>Ascosphaeraceae</taxon>
        <taxon>Ascosphaera</taxon>
    </lineage>
</organism>
<feature type="transmembrane region" description="Helical" evidence="2">
    <location>
        <begin position="278"/>
        <end position="303"/>
    </location>
</feature>
<feature type="compositionally biased region" description="Polar residues" evidence="1">
    <location>
        <begin position="7"/>
        <end position="29"/>
    </location>
</feature>
<dbReference type="Proteomes" id="UP000242877">
    <property type="component" value="Unassembled WGS sequence"/>
</dbReference>
<feature type="compositionally biased region" description="Basic and acidic residues" evidence="1">
    <location>
        <begin position="88"/>
        <end position="103"/>
    </location>
</feature>
<dbReference type="EMBL" id="AZGZ01000033">
    <property type="protein sequence ID" value="KZZ87493.1"/>
    <property type="molecule type" value="Genomic_DNA"/>
</dbReference>
<dbReference type="AlphaFoldDB" id="A0A162I1R9"/>
<name>A0A162I1R9_9EURO</name>
<keyword evidence="2" id="KW-0472">Membrane</keyword>
<accession>A0A162I1R9</accession>
<gene>
    <name evidence="3" type="ORF">AAP_05576</name>
</gene>
<feature type="compositionally biased region" description="Low complexity" evidence="1">
    <location>
        <begin position="34"/>
        <end position="69"/>
    </location>
</feature>
<feature type="compositionally biased region" description="Acidic residues" evidence="1">
    <location>
        <begin position="159"/>
        <end position="169"/>
    </location>
</feature>
<evidence type="ECO:0000313" key="4">
    <source>
        <dbReference type="Proteomes" id="UP000242877"/>
    </source>
</evidence>
<feature type="region of interest" description="Disordered" evidence="1">
    <location>
        <begin position="1"/>
        <end position="103"/>
    </location>
</feature>
<dbReference type="OrthoDB" id="5387214at2759"/>